<evidence type="ECO:0000259" key="1">
    <source>
        <dbReference type="Pfam" id="PF03184"/>
    </source>
</evidence>
<evidence type="ECO:0000313" key="2">
    <source>
        <dbReference type="EMBL" id="GFR33829.1"/>
    </source>
</evidence>
<name>A0A8X6J236_TRICU</name>
<dbReference type="Proteomes" id="UP000887116">
    <property type="component" value="Unassembled WGS sequence"/>
</dbReference>
<dbReference type="OrthoDB" id="6433005at2759"/>
<reference evidence="2" key="1">
    <citation type="submission" date="2020-07" db="EMBL/GenBank/DDBJ databases">
        <title>Multicomponent nature underlies the extraordinary mechanical properties of spider dragline silk.</title>
        <authorList>
            <person name="Kono N."/>
            <person name="Nakamura H."/>
            <person name="Mori M."/>
            <person name="Yoshida Y."/>
            <person name="Ohtoshi R."/>
            <person name="Malay A.D."/>
            <person name="Moran D.A.P."/>
            <person name="Tomita M."/>
            <person name="Numata K."/>
            <person name="Arakawa K."/>
        </authorList>
    </citation>
    <scope>NUCLEOTIDE SEQUENCE</scope>
</reference>
<dbReference type="InterPro" id="IPR050863">
    <property type="entry name" value="CenT-Element_Derived"/>
</dbReference>
<protein>
    <submittedName>
        <fullName evidence="2">Casein kinase I isoform alpha</fullName>
    </submittedName>
</protein>
<organism evidence="2 3">
    <name type="scientific">Trichonephila clavata</name>
    <name type="common">Joro spider</name>
    <name type="synonym">Nephila clavata</name>
    <dbReference type="NCBI Taxonomy" id="2740835"/>
    <lineage>
        <taxon>Eukaryota</taxon>
        <taxon>Metazoa</taxon>
        <taxon>Ecdysozoa</taxon>
        <taxon>Arthropoda</taxon>
        <taxon>Chelicerata</taxon>
        <taxon>Arachnida</taxon>
        <taxon>Araneae</taxon>
        <taxon>Araneomorphae</taxon>
        <taxon>Entelegynae</taxon>
        <taxon>Araneoidea</taxon>
        <taxon>Nephilidae</taxon>
        <taxon>Trichonephila</taxon>
    </lineage>
</organism>
<dbReference type="EMBL" id="BMAO01009854">
    <property type="protein sequence ID" value="GFR33829.1"/>
    <property type="molecule type" value="Genomic_DNA"/>
</dbReference>
<dbReference type="PANTHER" id="PTHR19303">
    <property type="entry name" value="TRANSPOSON"/>
    <property type="match status" value="1"/>
</dbReference>
<dbReference type="PANTHER" id="PTHR19303:SF71">
    <property type="entry name" value="ZINC FINGER PHD-TYPE DOMAIN-CONTAINING PROTEIN"/>
    <property type="match status" value="1"/>
</dbReference>
<dbReference type="GO" id="GO:0005634">
    <property type="term" value="C:nucleus"/>
    <property type="evidence" value="ECO:0007669"/>
    <property type="project" value="TreeGrafter"/>
</dbReference>
<sequence>MLKGVPPGTVGTAHISGWSNAKIFVEFSKHFISPVKCSVNQQVLLLLDNQESHVSIEAITLSKEHGIVMLTFPPHTSHKLQPLDRGVFGPFKKYYSSACSNCMLTNQGKPITIYEVAENVGKSYPLAFTPVNILVGFQNNNFPNEESESNMMELGVYVSTTDAYSEEFCGPSTSNSISCVTPEQIQPFPKAKSRSKTNRSGRKQGRCRILTDTPEKEEIKKQHAINIAKKKLVKKSEFEIKATSSEELSNIENSDSTNDVRNTIEKGGGVCLTRIQGKKHFYVAEIIDVKEEH</sequence>
<dbReference type="Pfam" id="PF03184">
    <property type="entry name" value="DDE_1"/>
    <property type="match status" value="1"/>
</dbReference>
<keyword evidence="2" id="KW-0808">Transferase</keyword>
<gene>
    <name evidence="2" type="primary">Csnk1a1_1</name>
    <name evidence="2" type="ORF">TNCT_351301</name>
</gene>
<evidence type="ECO:0000313" key="3">
    <source>
        <dbReference type="Proteomes" id="UP000887116"/>
    </source>
</evidence>
<comment type="caution">
    <text evidence="2">The sequence shown here is derived from an EMBL/GenBank/DDBJ whole genome shotgun (WGS) entry which is preliminary data.</text>
</comment>
<feature type="domain" description="DDE-1" evidence="1">
    <location>
        <begin position="13"/>
        <end position="110"/>
    </location>
</feature>
<dbReference type="GO" id="GO:0003677">
    <property type="term" value="F:DNA binding"/>
    <property type="evidence" value="ECO:0007669"/>
    <property type="project" value="TreeGrafter"/>
</dbReference>
<dbReference type="AlphaFoldDB" id="A0A8X6J236"/>
<accession>A0A8X6J236</accession>
<dbReference type="GO" id="GO:0016301">
    <property type="term" value="F:kinase activity"/>
    <property type="evidence" value="ECO:0007669"/>
    <property type="project" value="UniProtKB-KW"/>
</dbReference>
<keyword evidence="2" id="KW-0418">Kinase</keyword>
<proteinExistence type="predicted"/>
<keyword evidence="3" id="KW-1185">Reference proteome</keyword>
<dbReference type="InterPro" id="IPR004875">
    <property type="entry name" value="DDE_SF_endonuclease_dom"/>
</dbReference>